<comment type="similarity">
    <text evidence="1">Belongs to the serpin family.</text>
</comment>
<organism evidence="4 5">
    <name type="scientific">Nocardiopsis lambiniae</name>
    <dbReference type="NCBI Taxonomy" id="3075539"/>
    <lineage>
        <taxon>Bacteria</taxon>
        <taxon>Bacillati</taxon>
        <taxon>Actinomycetota</taxon>
        <taxon>Actinomycetes</taxon>
        <taxon>Streptosporangiales</taxon>
        <taxon>Nocardiopsidaceae</taxon>
        <taxon>Nocardiopsis</taxon>
    </lineage>
</organism>
<evidence type="ECO:0000313" key="5">
    <source>
        <dbReference type="Proteomes" id="UP001183390"/>
    </source>
</evidence>
<evidence type="ECO:0000259" key="3">
    <source>
        <dbReference type="SMART" id="SM00093"/>
    </source>
</evidence>
<dbReference type="InterPro" id="IPR042178">
    <property type="entry name" value="Serpin_sf_1"/>
</dbReference>
<dbReference type="InterPro" id="IPR042185">
    <property type="entry name" value="Serpin_sf_2"/>
</dbReference>
<name>A0ABU2MAA8_9ACTN</name>
<sequence>MTPDIDPDHLHFALSLEHALAETGVSHVWSPHSAGTALTLLAEGSSGKVREALARALTARGGSLAGHVAALDATVGAGPDALDEGARTPDDDPDGPPSLDLVSVNDLYVRQGGAVLPGFASALAARPGSAVRSADFAAAPERARADINTAVADVTRGMITDLIPRGTITSETESILVNALWVRLMWLEPFEAAATRERVFHTPDGDRSVPTMWRSGHARVAEADGLRLLTLSGRHGLDLDIVLSEEGGTEPPALTLESHRTLREAARSETVNVALPRFRVESGFELLEALPDLAAVAGRPTRDLSGITGDPLRLDAIVHRAVLSVDEIGAEGAAATAVFAVAAAMPLAPPVEFVVDRPFAFVLRRGASVLFLGRITDPEDPGPAGSSDRGR</sequence>
<dbReference type="PANTHER" id="PTHR11461:SF211">
    <property type="entry name" value="GH10112P-RELATED"/>
    <property type="match status" value="1"/>
</dbReference>
<dbReference type="SMART" id="SM00093">
    <property type="entry name" value="SERPIN"/>
    <property type="match status" value="1"/>
</dbReference>
<evidence type="ECO:0000256" key="1">
    <source>
        <dbReference type="RuleBase" id="RU000411"/>
    </source>
</evidence>
<reference evidence="5" key="1">
    <citation type="submission" date="2023-07" db="EMBL/GenBank/DDBJ databases">
        <title>30 novel species of actinomycetes from the DSMZ collection.</title>
        <authorList>
            <person name="Nouioui I."/>
        </authorList>
    </citation>
    <scope>NUCLEOTIDE SEQUENCE [LARGE SCALE GENOMIC DNA]</scope>
    <source>
        <strain evidence="5">DSM 44743</strain>
    </source>
</reference>
<dbReference type="Gene3D" id="3.30.497.10">
    <property type="entry name" value="Antithrombin, subunit I, domain 2"/>
    <property type="match status" value="1"/>
</dbReference>
<dbReference type="PANTHER" id="PTHR11461">
    <property type="entry name" value="SERINE PROTEASE INHIBITOR, SERPIN"/>
    <property type="match status" value="1"/>
</dbReference>
<evidence type="ECO:0000313" key="4">
    <source>
        <dbReference type="EMBL" id="MDT0329611.1"/>
    </source>
</evidence>
<dbReference type="Proteomes" id="UP001183390">
    <property type="component" value="Unassembled WGS sequence"/>
</dbReference>
<comment type="caution">
    <text evidence="4">The sequence shown here is derived from an EMBL/GenBank/DDBJ whole genome shotgun (WGS) entry which is preliminary data.</text>
</comment>
<feature type="region of interest" description="Disordered" evidence="2">
    <location>
        <begin position="79"/>
        <end position="98"/>
    </location>
</feature>
<keyword evidence="5" id="KW-1185">Reference proteome</keyword>
<dbReference type="EMBL" id="JAVREP010000008">
    <property type="protein sequence ID" value="MDT0329611.1"/>
    <property type="molecule type" value="Genomic_DNA"/>
</dbReference>
<accession>A0ABU2MAA8</accession>
<dbReference type="InterPro" id="IPR036186">
    <property type="entry name" value="Serpin_sf"/>
</dbReference>
<gene>
    <name evidence="4" type="ORF">RM479_14415</name>
</gene>
<dbReference type="InterPro" id="IPR000215">
    <property type="entry name" value="Serpin_fam"/>
</dbReference>
<dbReference type="Pfam" id="PF00079">
    <property type="entry name" value="Serpin"/>
    <property type="match status" value="1"/>
</dbReference>
<protein>
    <submittedName>
        <fullName evidence="4">Serpin family protein</fullName>
    </submittedName>
</protein>
<proteinExistence type="inferred from homology"/>
<dbReference type="Gene3D" id="2.30.39.10">
    <property type="entry name" value="Alpha-1-antitrypsin, domain 1"/>
    <property type="match status" value="1"/>
</dbReference>
<feature type="domain" description="Serpin" evidence="3">
    <location>
        <begin position="12"/>
        <end position="378"/>
    </location>
</feature>
<dbReference type="InterPro" id="IPR023796">
    <property type="entry name" value="Serpin_dom"/>
</dbReference>
<dbReference type="RefSeq" id="WP_311512248.1">
    <property type="nucleotide sequence ID" value="NZ_JAVREP010000008.1"/>
</dbReference>
<evidence type="ECO:0000256" key="2">
    <source>
        <dbReference type="SAM" id="MobiDB-lite"/>
    </source>
</evidence>
<dbReference type="SUPFAM" id="SSF56574">
    <property type="entry name" value="Serpins"/>
    <property type="match status" value="1"/>
</dbReference>